<evidence type="ECO:0000313" key="3">
    <source>
        <dbReference type="Proteomes" id="UP000530928"/>
    </source>
</evidence>
<dbReference type="AlphaFoldDB" id="A0A7W0HMG4"/>
<keyword evidence="3" id="KW-1185">Reference proteome</keyword>
<dbReference type="SUPFAM" id="SSF53474">
    <property type="entry name" value="alpha/beta-Hydrolases"/>
    <property type="match status" value="1"/>
</dbReference>
<accession>A0A7W0HMG4</accession>
<dbReference type="EMBL" id="JACDUR010000001">
    <property type="protein sequence ID" value="MBA2888713.1"/>
    <property type="molecule type" value="Genomic_DNA"/>
</dbReference>
<dbReference type="InterPro" id="IPR000073">
    <property type="entry name" value="AB_hydrolase_1"/>
</dbReference>
<dbReference type="PANTHER" id="PTHR43798">
    <property type="entry name" value="MONOACYLGLYCEROL LIPASE"/>
    <property type="match status" value="1"/>
</dbReference>
<reference evidence="2 3" key="1">
    <citation type="submission" date="2020-07" db="EMBL/GenBank/DDBJ databases">
        <title>Genomic Encyclopedia of Type Strains, Phase IV (KMG-IV): sequencing the most valuable type-strain genomes for metagenomic binning, comparative biology and taxonomic classification.</title>
        <authorList>
            <person name="Goeker M."/>
        </authorList>
    </citation>
    <scope>NUCLEOTIDE SEQUENCE [LARGE SCALE GENOMIC DNA]</scope>
    <source>
        <strain evidence="2 3">DSM 45533</strain>
    </source>
</reference>
<sequence>MFVELDGFRLFYTDDGSGDTTLLLVHGWGADSHQWVHHLPALTQHYRVIAVDLRGHGYSSAPETGNTVTAMTGDLVRLLDGPCVAVGHSMGAVIVSRLAVEHPELVKALVTVDPGYGWPAGVGRISLSLLDGLRGPDPAAAAVQIDQWCYTAASPSWLREWHRRRLLATPPHVLAQAFESLWDGQDAIGTRPAADAYLSQRTCPVLSFWANPAQAAWEADLLKDPRSRTICWPGSGHRLHEERPAEFALVVTEWLRSLT</sequence>
<dbReference type="InterPro" id="IPR000639">
    <property type="entry name" value="Epox_hydrolase-like"/>
</dbReference>
<organism evidence="2 3">
    <name type="scientific">Nonomuraea soli</name>
    <dbReference type="NCBI Taxonomy" id="1032476"/>
    <lineage>
        <taxon>Bacteria</taxon>
        <taxon>Bacillati</taxon>
        <taxon>Actinomycetota</taxon>
        <taxon>Actinomycetes</taxon>
        <taxon>Streptosporangiales</taxon>
        <taxon>Streptosporangiaceae</taxon>
        <taxon>Nonomuraea</taxon>
    </lineage>
</organism>
<evidence type="ECO:0000313" key="2">
    <source>
        <dbReference type="EMBL" id="MBA2888713.1"/>
    </source>
</evidence>
<dbReference type="PRINTS" id="PR00111">
    <property type="entry name" value="ABHYDROLASE"/>
</dbReference>
<dbReference type="Gene3D" id="3.40.50.1820">
    <property type="entry name" value="alpha/beta hydrolase"/>
    <property type="match status" value="1"/>
</dbReference>
<dbReference type="Pfam" id="PF00561">
    <property type="entry name" value="Abhydrolase_1"/>
    <property type="match status" value="1"/>
</dbReference>
<name>A0A7W0HMG4_9ACTN</name>
<dbReference type="Proteomes" id="UP000530928">
    <property type="component" value="Unassembled WGS sequence"/>
</dbReference>
<dbReference type="InterPro" id="IPR050266">
    <property type="entry name" value="AB_hydrolase_sf"/>
</dbReference>
<evidence type="ECO:0000259" key="1">
    <source>
        <dbReference type="Pfam" id="PF00561"/>
    </source>
</evidence>
<dbReference type="GO" id="GO:0003824">
    <property type="term" value="F:catalytic activity"/>
    <property type="evidence" value="ECO:0007669"/>
    <property type="project" value="InterPro"/>
</dbReference>
<gene>
    <name evidence="2" type="ORF">HNR30_000048</name>
</gene>
<dbReference type="PRINTS" id="PR00412">
    <property type="entry name" value="EPOXHYDRLASE"/>
</dbReference>
<dbReference type="GO" id="GO:0016020">
    <property type="term" value="C:membrane"/>
    <property type="evidence" value="ECO:0007669"/>
    <property type="project" value="TreeGrafter"/>
</dbReference>
<proteinExistence type="predicted"/>
<dbReference type="RefSeq" id="WP_181606985.1">
    <property type="nucleotide sequence ID" value="NZ_BAABAM010000001.1"/>
</dbReference>
<comment type="caution">
    <text evidence="2">The sequence shown here is derived from an EMBL/GenBank/DDBJ whole genome shotgun (WGS) entry which is preliminary data.</text>
</comment>
<feature type="domain" description="AB hydrolase-1" evidence="1">
    <location>
        <begin position="21"/>
        <end position="142"/>
    </location>
</feature>
<dbReference type="InterPro" id="IPR029058">
    <property type="entry name" value="AB_hydrolase_fold"/>
</dbReference>
<protein>
    <submittedName>
        <fullName evidence="2">Pimeloyl-ACP methyl ester carboxylesterase</fullName>
    </submittedName>
</protein>
<dbReference type="PANTHER" id="PTHR43798:SF33">
    <property type="entry name" value="HYDROLASE, PUTATIVE (AFU_ORTHOLOGUE AFUA_2G14860)-RELATED"/>
    <property type="match status" value="1"/>
</dbReference>